<dbReference type="AlphaFoldDB" id="L9K0M4"/>
<reference evidence="3" key="1">
    <citation type="submission" date="2012-07" db="EMBL/GenBank/DDBJ databases">
        <title>Genome of the Chinese tree shrew, a rising model animal genetically related to primates.</title>
        <authorList>
            <person name="Zhang G."/>
            <person name="Fan Y."/>
            <person name="Yao Y."/>
            <person name="Huang Z."/>
        </authorList>
    </citation>
    <scope>NUCLEOTIDE SEQUENCE [LARGE SCALE GENOMIC DNA]</scope>
</reference>
<name>L9K0M4_TUPCH</name>
<accession>L9K0M4</accession>
<keyword evidence="3" id="KW-1185">Reference proteome</keyword>
<feature type="region of interest" description="Disordered" evidence="1">
    <location>
        <begin position="235"/>
        <end position="274"/>
    </location>
</feature>
<evidence type="ECO:0000313" key="3">
    <source>
        <dbReference type="Proteomes" id="UP000011518"/>
    </source>
</evidence>
<gene>
    <name evidence="2" type="ORF">TREES_T100012120</name>
</gene>
<dbReference type="InParanoid" id="L9K0M4"/>
<feature type="compositionally biased region" description="Pro residues" evidence="1">
    <location>
        <begin position="25"/>
        <end position="39"/>
    </location>
</feature>
<reference evidence="3" key="2">
    <citation type="journal article" date="2013" name="Nat. Commun.">
        <title>Genome of the Chinese tree shrew.</title>
        <authorList>
            <person name="Fan Y."/>
            <person name="Huang Z.Y."/>
            <person name="Cao C.C."/>
            <person name="Chen C.S."/>
            <person name="Chen Y.X."/>
            <person name="Fan D.D."/>
            <person name="He J."/>
            <person name="Hou H.L."/>
            <person name="Hu L."/>
            <person name="Hu X.T."/>
            <person name="Jiang X.T."/>
            <person name="Lai R."/>
            <person name="Lang Y.S."/>
            <person name="Liang B."/>
            <person name="Liao S.G."/>
            <person name="Mu D."/>
            <person name="Ma Y.Y."/>
            <person name="Niu Y.Y."/>
            <person name="Sun X.Q."/>
            <person name="Xia J.Q."/>
            <person name="Xiao J."/>
            <person name="Xiong Z.Q."/>
            <person name="Xu L."/>
            <person name="Yang L."/>
            <person name="Zhang Y."/>
            <person name="Zhao W."/>
            <person name="Zhao X.D."/>
            <person name="Zheng Y.T."/>
            <person name="Zhou J.M."/>
            <person name="Zhu Y.B."/>
            <person name="Zhang G.J."/>
            <person name="Wang J."/>
            <person name="Yao Y.G."/>
        </authorList>
    </citation>
    <scope>NUCLEOTIDE SEQUENCE [LARGE SCALE GENOMIC DNA]</scope>
</reference>
<dbReference type="EMBL" id="KB320924">
    <property type="protein sequence ID" value="ELW56024.1"/>
    <property type="molecule type" value="Genomic_DNA"/>
</dbReference>
<evidence type="ECO:0000256" key="1">
    <source>
        <dbReference type="SAM" id="MobiDB-lite"/>
    </source>
</evidence>
<protein>
    <submittedName>
        <fullName evidence="2">Uncharacterized protein</fullName>
    </submittedName>
</protein>
<sequence length="326" mass="35131">MLGHGEEKPGGHNCERPFTYRGHPQDPPPPPRAPRPPPPPRLLWRAALCTFFSKTSNGQALGGVSSCTASLSGVTRTKPPCHQCPKVTVHCHYSLSLWPDTCWASHVGHSKPKTAELGLLMPKGILLGRKPKWSSTCTTVDIPVYAAGTINILGVQLPTHVKLHAHVSQLGLLSTGEGARGPPRRAVRVSGHSPLGKASTLKLPSLKGRSSVIARFLDGESWRNRLPTKTARLQACHSKGTVDSDRQSSATISQDAEGRHSGEKVPTVPAGKLKQVNCKTPKRLPLTTMSVEHRGYTPTSVCMCTRAARKERPPVCTLVILGRRGC</sequence>
<dbReference type="Proteomes" id="UP000011518">
    <property type="component" value="Unassembled WGS sequence"/>
</dbReference>
<feature type="compositionally biased region" description="Basic and acidic residues" evidence="1">
    <location>
        <begin position="1"/>
        <end position="15"/>
    </location>
</feature>
<proteinExistence type="predicted"/>
<evidence type="ECO:0000313" key="2">
    <source>
        <dbReference type="EMBL" id="ELW56024.1"/>
    </source>
</evidence>
<feature type="region of interest" description="Disordered" evidence="1">
    <location>
        <begin position="1"/>
        <end position="39"/>
    </location>
</feature>
<organism evidence="2 3">
    <name type="scientific">Tupaia chinensis</name>
    <name type="common">Chinese tree shrew</name>
    <name type="synonym">Tupaia belangeri chinensis</name>
    <dbReference type="NCBI Taxonomy" id="246437"/>
    <lineage>
        <taxon>Eukaryota</taxon>
        <taxon>Metazoa</taxon>
        <taxon>Chordata</taxon>
        <taxon>Craniata</taxon>
        <taxon>Vertebrata</taxon>
        <taxon>Euteleostomi</taxon>
        <taxon>Mammalia</taxon>
        <taxon>Eutheria</taxon>
        <taxon>Euarchontoglires</taxon>
        <taxon>Scandentia</taxon>
        <taxon>Tupaiidae</taxon>
        <taxon>Tupaia</taxon>
    </lineage>
</organism>